<proteinExistence type="predicted"/>
<dbReference type="EMBL" id="CAUYUJ010015771">
    <property type="protein sequence ID" value="CAK0857941.1"/>
    <property type="molecule type" value="Genomic_DNA"/>
</dbReference>
<name>A0ABN9UFP4_9DINO</name>
<dbReference type="InterPro" id="IPR027417">
    <property type="entry name" value="P-loop_NTPase"/>
</dbReference>
<dbReference type="Proteomes" id="UP001189429">
    <property type="component" value="Unassembled WGS sequence"/>
</dbReference>
<accession>A0ABN9UFP4</accession>
<comment type="caution">
    <text evidence="3">The sequence shown here is derived from an EMBL/GenBank/DDBJ whole genome shotgun (WGS) entry which is preliminary data.</text>
</comment>
<keyword evidence="4" id="KW-1185">Reference proteome</keyword>
<dbReference type="Gene3D" id="3.40.50.300">
    <property type="entry name" value="P-loop containing nucleotide triphosphate hydrolases"/>
    <property type="match status" value="1"/>
</dbReference>
<evidence type="ECO:0000259" key="2">
    <source>
        <dbReference type="Pfam" id="PF00005"/>
    </source>
</evidence>
<gene>
    <name evidence="3" type="ORF">PCOR1329_LOCUS47879</name>
</gene>
<protein>
    <recommendedName>
        <fullName evidence="2">ABC transporter domain-containing protein</fullName>
    </recommendedName>
</protein>
<dbReference type="InterPro" id="IPR050611">
    <property type="entry name" value="ABCF"/>
</dbReference>
<dbReference type="InterPro" id="IPR003439">
    <property type="entry name" value="ABC_transporter-like_ATP-bd"/>
</dbReference>
<organism evidence="3 4">
    <name type="scientific">Prorocentrum cordatum</name>
    <dbReference type="NCBI Taxonomy" id="2364126"/>
    <lineage>
        <taxon>Eukaryota</taxon>
        <taxon>Sar</taxon>
        <taxon>Alveolata</taxon>
        <taxon>Dinophyceae</taxon>
        <taxon>Prorocentrales</taxon>
        <taxon>Prorocentraceae</taxon>
        <taxon>Prorocentrum</taxon>
    </lineage>
</organism>
<evidence type="ECO:0000256" key="1">
    <source>
        <dbReference type="ARBA" id="ARBA00022737"/>
    </source>
</evidence>
<evidence type="ECO:0000313" key="4">
    <source>
        <dbReference type="Proteomes" id="UP001189429"/>
    </source>
</evidence>
<dbReference type="PANTHER" id="PTHR19211">
    <property type="entry name" value="ATP-BINDING TRANSPORT PROTEIN-RELATED"/>
    <property type="match status" value="1"/>
</dbReference>
<dbReference type="PANTHER" id="PTHR19211:SF14">
    <property type="entry name" value="ATP-BINDING CASSETTE SUB-FAMILY F MEMBER 1"/>
    <property type="match status" value="1"/>
</dbReference>
<keyword evidence="1" id="KW-0677">Repeat</keyword>
<reference evidence="3" key="1">
    <citation type="submission" date="2023-10" db="EMBL/GenBank/DDBJ databases">
        <authorList>
            <person name="Chen Y."/>
            <person name="Shah S."/>
            <person name="Dougan E. K."/>
            <person name="Thang M."/>
            <person name="Chan C."/>
        </authorList>
    </citation>
    <scope>NUCLEOTIDE SEQUENCE [LARGE SCALE GENOMIC DNA]</scope>
</reference>
<dbReference type="Pfam" id="PF00005">
    <property type="entry name" value="ABC_tran"/>
    <property type="match status" value="1"/>
</dbReference>
<feature type="domain" description="ABC transporter" evidence="2">
    <location>
        <begin position="1"/>
        <end position="109"/>
    </location>
</feature>
<sequence>MKLMLGGLQPTRGRVRINRGAKLALVNQHHADQIDLTMTPLEYVQSQLAGDKSEAQTRALRTELDKSGIGTAFHDVPAVALSGGQKSRLAMVGVSVTRPHVLFMDEPTNNLDVSAVEALADAVEAFDGGIVLVSHDKYFVSRIAKTVWIVGDGKVTPCGCGFEEYWAKMLCKIDPAAPIAVEALETYARKKQVSAAYLTGGMATREAFAKEKSELRAGRVVW</sequence>
<evidence type="ECO:0000313" key="3">
    <source>
        <dbReference type="EMBL" id="CAK0857941.1"/>
    </source>
</evidence>
<dbReference type="SUPFAM" id="SSF52540">
    <property type="entry name" value="P-loop containing nucleoside triphosphate hydrolases"/>
    <property type="match status" value="1"/>
</dbReference>